<gene>
    <name evidence="3" type="ORF">LCGC14_0015250</name>
</gene>
<sequence>MTDRRSTSLPSGSGPEDQESVRALSRSHCYGLLALVLRGPPTEQIVEQLRSPPLAEVLGELGCDVAGNFAGELGAVTQRLAEDYTRLFVGPGPHVSPYASVNDDREGQLWGESTARVKRFIEQTGLSFEGDWDSIPDHIAIELEFMQRLTAHEADLCAQRTGGPKSNQQEIDRQLHRCRQIQHQFLHEHLSRWVPQFCDHILKLTNASFYREMAKLIQALIACDLQQTAAQEAS</sequence>
<dbReference type="PANTHER" id="PTHR34227:SF1">
    <property type="entry name" value="DIMETHYL SULFOXIDE REDUCTASE CHAPERONE-RELATED"/>
    <property type="match status" value="1"/>
</dbReference>
<dbReference type="SUPFAM" id="SSF89155">
    <property type="entry name" value="TorD-like"/>
    <property type="match status" value="1"/>
</dbReference>
<dbReference type="InterPro" id="IPR020945">
    <property type="entry name" value="DMSO/NO3_reduct_chaperone"/>
</dbReference>
<keyword evidence="1" id="KW-0143">Chaperone</keyword>
<comment type="caution">
    <text evidence="3">The sequence shown here is derived from an EMBL/GenBank/DDBJ whole genome shotgun (WGS) entry which is preliminary data.</text>
</comment>
<dbReference type="PANTHER" id="PTHR34227">
    <property type="entry name" value="CHAPERONE PROTEIN YCDY"/>
    <property type="match status" value="1"/>
</dbReference>
<dbReference type="AlphaFoldDB" id="A0A0F9W3W1"/>
<dbReference type="Pfam" id="PF02613">
    <property type="entry name" value="Nitrate_red_del"/>
    <property type="match status" value="1"/>
</dbReference>
<evidence type="ECO:0000313" key="3">
    <source>
        <dbReference type="EMBL" id="KKO11050.1"/>
    </source>
</evidence>
<protein>
    <recommendedName>
        <fullName evidence="4">Chaperone protein TorD</fullName>
    </recommendedName>
</protein>
<organism evidence="3">
    <name type="scientific">marine sediment metagenome</name>
    <dbReference type="NCBI Taxonomy" id="412755"/>
    <lineage>
        <taxon>unclassified sequences</taxon>
        <taxon>metagenomes</taxon>
        <taxon>ecological metagenomes</taxon>
    </lineage>
</organism>
<evidence type="ECO:0000256" key="1">
    <source>
        <dbReference type="ARBA" id="ARBA00023186"/>
    </source>
</evidence>
<dbReference type="InterPro" id="IPR036411">
    <property type="entry name" value="TorD-like_sf"/>
</dbReference>
<accession>A0A0F9W3W1</accession>
<evidence type="ECO:0008006" key="4">
    <source>
        <dbReference type="Google" id="ProtNLM"/>
    </source>
</evidence>
<dbReference type="Gene3D" id="1.10.3480.10">
    <property type="entry name" value="TorD-like"/>
    <property type="match status" value="1"/>
</dbReference>
<name>A0A0F9W3W1_9ZZZZ</name>
<dbReference type="InterPro" id="IPR050289">
    <property type="entry name" value="TorD/DmsD_chaperones"/>
</dbReference>
<feature type="region of interest" description="Disordered" evidence="2">
    <location>
        <begin position="1"/>
        <end position="21"/>
    </location>
</feature>
<proteinExistence type="predicted"/>
<evidence type="ECO:0000256" key="2">
    <source>
        <dbReference type="SAM" id="MobiDB-lite"/>
    </source>
</evidence>
<dbReference type="EMBL" id="LAZR01000003">
    <property type="protein sequence ID" value="KKO11050.1"/>
    <property type="molecule type" value="Genomic_DNA"/>
</dbReference>
<reference evidence="3" key="1">
    <citation type="journal article" date="2015" name="Nature">
        <title>Complex archaea that bridge the gap between prokaryotes and eukaryotes.</title>
        <authorList>
            <person name="Spang A."/>
            <person name="Saw J.H."/>
            <person name="Jorgensen S.L."/>
            <person name="Zaremba-Niedzwiedzka K."/>
            <person name="Martijn J."/>
            <person name="Lind A.E."/>
            <person name="van Eijk R."/>
            <person name="Schleper C."/>
            <person name="Guy L."/>
            <person name="Ettema T.J."/>
        </authorList>
    </citation>
    <scope>NUCLEOTIDE SEQUENCE</scope>
</reference>